<dbReference type="InterPro" id="IPR050505">
    <property type="entry name" value="WDR55/POC1"/>
</dbReference>
<dbReference type="Pfam" id="PF24796">
    <property type="entry name" value="WDR55"/>
    <property type="match status" value="1"/>
</dbReference>
<sequence length="390" mass="42766">MTEVDIEDIELPLHAFDLQFHPSEPVVASSNVAGHVLFHQYNVAEGTARLVLELEAHDESCRAIRFFPDGQHMVSGSADYRVQVVDRQGNRVWRKKHRGKVNAVNVLSEQIFASGDDDGVIKVWDLRQPKSVMSFHEQGDFISDLMPDDEVKYLLATSGDGTLGVYDLRTRNGELEALSDPHDDEYLSLQIMKDGRKVVCGTQNGVISLFSWGDFGDLNDRLLGHPMSVDAMVKLDESTLLTGSSDGIIRIVSILPNRIIGVLGEHGETLFERGESFPVERLALDPSNAILASLSHDLCIKFWSTAHAYLTAEEAMKEGKGRKGMQIDEDDHDDDDDDDGDEEEDEDGPGPAPPPPAAAAAASAAAAAPSAGLRRSSRLRARSDDFFDDL</sequence>
<proteinExistence type="inferred from homology"/>
<dbReference type="PhylomeDB" id="A0A0G4F291"/>
<dbReference type="SMART" id="SM00320">
    <property type="entry name" value="WD40"/>
    <property type="match status" value="6"/>
</dbReference>
<dbReference type="OMA" id="GIIKHWD"/>
<organism evidence="6 7">
    <name type="scientific">Vitrella brassicaformis (strain CCMP3155)</name>
    <dbReference type="NCBI Taxonomy" id="1169540"/>
    <lineage>
        <taxon>Eukaryota</taxon>
        <taxon>Sar</taxon>
        <taxon>Alveolata</taxon>
        <taxon>Colpodellida</taxon>
        <taxon>Vitrellaceae</taxon>
        <taxon>Vitrella</taxon>
    </lineage>
</organism>
<feature type="compositionally biased region" description="Low complexity" evidence="5">
    <location>
        <begin position="358"/>
        <end position="374"/>
    </location>
</feature>
<dbReference type="PROSITE" id="PS50294">
    <property type="entry name" value="WD_REPEATS_REGION"/>
    <property type="match status" value="1"/>
</dbReference>
<accession>A0A0G4F291</accession>
<dbReference type="InterPro" id="IPR036322">
    <property type="entry name" value="WD40_repeat_dom_sf"/>
</dbReference>
<dbReference type="InParanoid" id="A0A0G4F291"/>
<dbReference type="PANTHER" id="PTHR44019">
    <property type="entry name" value="WD REPEAT-CONTAINING PROTEIN 55"/>
    <property type="match status" value="1"/>
</dbReference>
<feature type="repeat" description="WD" evidence="4">
    <location>
        <begin position="54"/>
        <end position="86"/>
    </location>
</feature>
<dbReference type="FunCoup" id="A0A0G4F291">
    <property type="interactions" value="287"/>
</dbReference>
<dbReference type="PROSITE" id="PS50082">
    <property type="entry name" value="WD_REPEATS_2"/>
    <property type="match status" value="2"/>
</dbReference>
<evidence type="ECO:0000313" key="7">
    <source>
        <dbReference type="Proteomes" id="UP000041254"/>
    </source>
</evidence>
<dbReference type="Proteomes" id="UP000041254">
    <property type="component" value="Unassembled WGS sequence"/>
</dbReference>
<evidence type="ECO:0000256" key="1">
    <source>
        <dbReference type="ARBA" id="ARBA00007625"/>
    </source>
</evidence>
<dbReference type="STRING" id="1169540.A0A0G4F291"/>
<feature type="region of interest" description="Disordered" evidence="5">
    <location>
        <begin position="317"/>
        <end position="390"/>
    </location>
</feature>
<feature type="repeat" description="WD" evidence="4">
    <location>
        <begin position="94"/>
        <end position="134"/>
    </location>
</feature>
<comment type="similarity">
    <text evidence="1">Belongs to the WD repeat WDR55 family.</text>
</comment>
<keyword evidence="7" id="KW-1185">Reference proteome</keyword>
<dbReference type="InterPro" id="IPR001680">
    <property type="entry name" value="WD40_rpt"/>
</dbReference>
<dbReference type="OrthoDB" id="448346at2759"/>
<gene>
    <name evidence="6" type="ORF">Vbra_5557</name>
</gene>
<evidence type="ECO:0000256" key="3">
    <source>
        <dbReference type="ARBA" id="ARBA00022737"/>
    </source>
</evidence>
<feature type="compositionally biased region" description="Basic and acidic residues" evidence="5">
    <location>
        <begin position="381"/>
        <end position="390"/>
    </location>
</feature>
<evidence type="ECO:0000256" key="2">
    <source>
        <dbReference type="ARBA" id="ARBA00022574"/>
    </source>
</evidence>
<keyword evidence="2 4" id="KW-0853">WD repeat</keyword>
<dbReference type="AlphaFoldDB" id="A0A0G4F291"/>
<evidence type="ECO:0000313" key="6">
    <source>
        <dbReference type="EMBL" id="CEM05746.1"/>
    </source>
</evidence>
<dbReference type="VEuPathDB" id="CryptoDB:Vbra_5557"/>
<protein>
    <submittedName>
        <fullName evidence="6">Uncharacterized protein</fullName>
    </submittedName>
</protein>
<dbReference type="InterPro" id="IPR015943">
    <property type="entry name" value="WD40/YVTN_repeat-like_dom_sf"/>
</dbReference>
<dbReference type="EMBL" id="CDMY01000363">
    <property type="protein sequence ID" value="CEM05746.1"/>
    <property type="molecule type" value="Genomic_DNA"/>
</dbReference>
<keyword evidence="3" id="KW-0677">Repeat</keyword>
<feature type="compositionally biased region" description="Acidic residues" evidence="5">
    <location>
        <begin position="327"/>
        <end position="348"/>
    </location>
</feature>
<name>A0A0G4F291_VITBC</name>
<evidence type="ECO:0000256" key="4">
    <source>
        <dbReference type="PROSITE-ProRule" id="PRU00221"/>
    </source>
</evidence>
<evidence type="ECO:0000256" key="5">
    <source>
        <dbReference type="SAM" id="MobiDB-lite"/>
    </source>
</evidence>
<dbReference type="SUPFAM" id="SSF50978">
    <property type="entry name" value="WD40 repeat-like"/>
    <property type="match status" value="1"/>
</dbReference>
<dbReference type="PANTHER" id="PTHR44019:SF20">
    <property type="entry name" value="WD REPEAT-CONTAINING PROTEIN 55"/>
    <property type="match status" value="1"/>
</dbReference>
<dbReference type="Gene3D" id="2.130.10.10">
    <property type="entry name" value="YVTN repeat-like/Quinoprotein amine dehydrogenase"/>
    <property type="match status" value="2"/>
</dbReference>
<reference evidence="6 7" key="1">
    <citation type="submission" date="2014-11" db="EMBL/GenBank/DDBJ databases">
        <authorList>
            <person name="Zhu J."/>
            <person name="Qi W."/>
            <person name="Song R."/>
        </authorList>
    </citation>
    <scope>NUCLEOTIDE SEQUENCE [LARGE SCALE GENOMIC DNA]</scope>
</reference>